<evidence type="ECO:0000256" key="9">
    <source>
        <dbReference type="ARBA" id="ARBA00048830"/>
    </source>
</evidence>
<dbReference type="PANTHER" id="PTHR10682:SF10">
    <property type="entry name" value="POLYNUCLEOTIDE ADENYLYLTRANSFERASE"/>
    <property type="match status" value="1"/>
</dbReference>
<dbReference type="AlphaFoldDB" id="A0A915M291"/>
<dbReference type="PANTHER" id="PTHR10682">
    <property type="entry name" value="POLY A POLYMERASE"/>
    <property type="match status" value="1"/>
</dbReference>
<dbReference type="Proteomes" id="UP000887561">
    <property type="component" value="Unplaced"/>
</dbReference>
<keyword evidence="7" id="KW-0067">ATP-binding</keyword>
<keyword evidence="8" id="KW-0539">Nucleus</keyword>
<dbReference type="InterPro" id="IPR007012">
    <property type="entry name" value="PolA_pol_cen_dom"/>
</dbReference>
<feature type="region of interest" description="Disordered" evidence="10">
    <location>
        <begin position="1"/>
        <end position="64"/>
    </location>
</feature>
<accession>A0A915M291</accession>
<name>A0A915M291_MELJA</name>
<reference evidence="13" key="1">
    <citation type="submission" date="2022-11" db="UniProtKB">
        <authorList>
            <consortium name="WormBaseParasite"/>
        </authorList>
    </citation>
    <scope>IDENTIFICATION</scope>
</reference>
<evidence type="ECO:0000256" key="4">
    <source>
        <dbReference type="ARBA" id="ARBA00022664"/>
    </source>
</evidence>
<dbReference type="GO" id="GO:1990817">
    <property type="term" value="F:poly(A) RNA polymerase activity"/>
    <property type="evidence" value="ECO:0007669"/>
    <property type="project" value="UniProtKB-EC"/>
</dbReference>
<evidence type="ECO:0000256" key="7">
    <source>
        <dbReference type="ARBA" id="ARBA00022840"/>
    </source>
</evidence>
<evidence type="ECO:0000256" key="1">
    <source>
        <dbReference type="ARBA" id="ARBA00004123"/>
    </source>
</evidence>
<keyword evidence="6" id="KW-0547">Nucleotide-binding</keyword>
<dbReference type="GO" id="GO:0006397">
    <property type="term" value="P:mRNA processing"/>
    <property type="evidence" value="ECO:0007669"/>
    <property type="project" value="UniProtKB-KW"/>
</dbReference>
<dbReference type="GO" id="GO:0005634">
    <property type="term" value="C:nucleus"/>
    <property type="evidence" value="ECO:0007669"/>
    <property type="project" value="UniProtKB-SubCell"/>
</dbReference>
<evidence type="ECO:0000256" key="8">
    <source>
        <dbReference type="ARBA" id="ARBA00023242"/>
    </source>
</evidence>
<sequence>MNKLIKDFEKDKKGYKGRAHEQVRYYEQETSSSSSSKGRSSKGKGKIVHGTVQPLPPKKPTIKGPKAGYIPSVVRKEFQLLEGGSEILGTTAYWSDMDILCILPKYINIYDFIEEDASDFDIMDNEIIEWNKNARSILALADRLIYSNIAGYLSGHSLSIMSANICIEFPEATSLSFFIEQFFNLYNSWEWGEKPLFLVDLIDTNKVFEHASTIVEPWRWVKNDDSSSETGSSEKRGTKNEGNDGAQMSIITPGFPEQNTTFNVPKLYNNILNKNQHIDGLIPCKLWIVGVNLNSATINNLAMQGIDIDIGQILTIDGDI</sequence>
<dbReference type="EC" id="2.7.7.19" evidence="3"/>
<comment type="subcellular location">
    <subcellularLocation>
        <location evidence="1">Nucleus</location>
    </subcellularLocation>
</comment>
<dbReference type="Pfam" id="PF04928">
    <property type="entry name" value="PAP_central"/>
    <property type="match status" value="1"/>
</dbReference>
<evidence type="ECO:0000256" key="5">
    <source>
        <dbReference type="ARBA" id="ARBA00022679"/>
    </source>
</evidence>
<evidence type="ECO:0000256" key="2">
    <source>
        <dbReference type="ARBA" id="ARBA00010912"/>
    </source>
</evidence>
<comment type="similarity">
    <text evidence="2">Belongs to the poly(A) polymerase family.</text>
</comment>
<keyword evidence="5" id="KW-0808">Transferase</keyword>
<evidence type="ECO:0000256" key="10">
    <source>
        <dbReference type="SAM" id="MobiDB-lite"/>
    </source>
</evidence>
<evidence type="ECO:0000313" key="13">
    <source>
        <dbReference type="WBParaSite" id="scaffold2292_cov145.g4599"/>
    </source>
</evidence>
<evidence type="ECO:0000259" key="11">
    <source>
        <dbReference type="Pfam" id="PF04928"/>
    </source>
</evidence>
<keyword evidence="12" id="KW-1185">Reference proteome</keyword>
<evidence type="ECO:0000313" key="12">
    <source>
        <dbReference type="Proteomes" id="UP000887561"/>
    </source>
</evidence>
<evidence type="ECO:0000256" key="3">
    <source>
        <dbReference type="ARBA" id="ARBA00012388"/>
    </source>
</evidence>
<feature type="compositionally biased region" description="Basic and acidic residues" evidence="10">
    <location>
        <begin position="232"/>
        <end position="242"/>
    </location>
</feature>
<evidence type="ECO:0000256" key="6">
    <source>
        <dbReference type="ARBA" id="ARBA00022741"/>
    </source>
</evidence>
<feature type="compositionally biased region" description="Basic and acidic residues" evidence="10">
    <location>
        <begin position="1"/>
        <end position="27"/>
    </location>
</feature>
<protein>
    <recommendedName>
        <fullName evidence="3">polynucleotide adenylyltransferase</fullName>
        <ecNumber evidence="3">2.7.7.19</ecNumber>
    </recommendedName>
</protein>
<feature type="region of interest" description="Disordered" evidence="10">
    <location>
        <begin position="223"/>
        <end position="247"/>
    </location>
</feature>
<comment type="catalytic activity">
    <reaction evidence="9">
        <text>RNA(n) + ATP = RNA(n)-3'-adenine ribonucleotide + diphosphate</text>
        <dbReference type="Rhea" id="RHEA:11332"/>
        <dbReference type="Rhea" id="RHEA-COMP:14527"/>
        <dbReference type="Rhea" id="RHEA-COMP:17347"/>
        <dbReference type="ChEBI" id="CHEBI:30616"/>
        <dbReference type="ChEBI" id="CHEBI:33019"/>
        <dbReference type="ChEBI" id="CHEBI:140395"/>
        <dbReference type="ChEBI" id="CHEBI:173115"/>
        <dbReference type="EC" id="2.7.7.19"/>
    </reaction>
</comment>
<organism evidence="12 13">
    <name type="scientific">Meloidogyne javanica</name>
    <name type="common">Root-knot nematode worm</name>
    <dbReference type="NCBI Taxonomy" id="6303"/>
    <lineage>
        <taxon>Eukaryota</taxon>
        <taxon>Metazoa</taxon>
        <taxon>Ecdysozoa</taxon>
        <taxon>Nematoda</taxon>
        <taxon>Chromadorea</taxon>
        <taxon>Rhabditida</taxon>
        <taxon>Tylenchina</taxon>
        <taxon>Tylenchomorpha</taxon>
        <taxon>Tylenchoidea</taxon>
        <taxon>Meloidogynidae</taxon>
        <taxon>Meloidogyninae</taxon>
        <taxon>Meloidogyne</taxon>
        <taxon>Meloidogyne incognita group</taxon>
    </lineage>
</organism>
<dbReference type="Gene3D" id="1.10.1410.10">
    <property type="match status" value="1"/>
</dbReference>
<dbReference type="WBParaSite" id="scaffold2292_cov145.g4599">
    <property type="protein sequence ID" value="scaffold2292_cov145.g4599"/>
    <property type="gene ID" value="scaffold2292_cov145.g4599"/>
</dbReference>
<keyword evidence="4" id="KW-0507">mRNA processing</keyword>
<dbReference type="SUPFAM" id="SSF81631">
    <property type="entry name" value="PAP/OAS1 substrate-binding domain"/>
    <property type="match status" value="1"/>
</dbReference>
<feature type="domain" description="Poly(A) polymerase central" evidence="11">
    <location>
        <begin position="142"/>
        <end position="275"/>
    </location>
</feature>
<dbReference type="GO" id="GO:0005524">
    <property type="term" value="F:ATP binding"/>
    <property type="evidence" value="ECO:0007669"/>
    <property type="project" value="UniProtKB-KW"/>
</dbReference>
<proteinExistence type="inferred from homology"/>